<feature type="transmembrane region" description="Helical" evidence="1">
    <location>
        <begin position="50"/>
        <end position="73"/>
    </location>
</feature>
<name>A0A518H7L3_9BACT</name>
<protein>
    <submittedName>
        <fullName evidence="2">Uncharacterized protein</fullName>
    </submittedName>
</protein>
<dbReference type="RefSeq" id="WP_145273815.1">
    <property type="nucleotide sequence ID" value="NZ_CP036426.1"/>
</dbReference>
<feature type="transmembrane region" description="Helical" evidence="1">
    <location>
        <begin position="80"/>
        <end position="98"/>
    </location>
</feature>
<dbReference type="AlphaFoldDB" id="A0A518H7L3"/>
<gene>
    <name evidence="2" type="ORF">ElP_47870</name>
</gene>
<keyword evidence="1" id="KW-1133">Transmembrane helix</keyword>
<feature type="transmembrane region" description="Helical" evidence="1">
    <location>
        <begin position="12"/>
        <end position="38"/>
    </location>
</feature>
<organism evidence="2 3">
    <name type="scientific">Tautonia plasticadhaerens</name>
    <dbReference type="NCBI Taxonomy" id="2527974"/>
    <lineage>
        <taxon>Bacteria</taxon>
        <taxon>Pseudomonadati</taxon>
        <taxon>Planctomycetota</taxon>
        <taxon>Planctomycetia</taxon>
        <taxon>Isosphaerales</taxon>
        <taxon>Isosphaeraceae</taxon>
        <taxon>Tautonia</taxon>
    </lineage>
</organism>
<keyword evidence="1" id="KW-0812">Transmembrane</keyword>
<accession>A0A518H7L3</accession>
<dbReference type="EMBL" id="CP036426">
    <property type="protein sequence ID" value="QDV36858.1"/>
    <property type="molecule type" value="Genomic_DNA"/>
</dbReference>
<keyword evidence="1" id="KW-0472">Membrane</keyword>
<proteinExistence type="predicted"/>
<evidence type="ECO:0000256" key="1">
    <source>
        <dbReference type="SAM" id="Phobius"/>
    </source>
</evidence>
<dbReference type="KEGG" id="tpla:ElP_47870"/>
<evidence type="ECO:0000313" key="3">
    <source>
        <dbReference type="Proteomes" id="UP000317835"/>
    </source>
</evidence>
<reference evidence="2 3" key="1">
    <citation type="submission" date="2019-02" db="EMBL/GenBank/DDBJ databases">
        <title>Deep-cultivation of Planctomycetes and their phenomic and genomic characterization uncovers novel biology.</title>
        <authorList>
            <person name="Wiegand S."/>
            <person name="Jogler M."/>
            <person name="Boedeker C."/>
            <person name="Pinto D."/>
            <person name="Vollmers J."/>
            <person name="Rivas-Marin E."/>
            <person name="Kohn T."/>
            <person name="Peeters S.H."/>
            <person name="Heuer A."/>
            <person name="Rast P."/>
            <person name="Oberbeckmann S."/>
            <person name="Bunk B."/>
            <person name="Jeske O."/>
            <person name="Meyerdierks A."/>
            <person name="Storesund J.E."/>
            <person name="Kallscheuer N."/>
            <person name="Luecker S."/>
            <person name="Lage O.M."/>
            <person name="Pohl T."/>
            <person name="Merkel B.J."/>
            <person name="Hornburger P."/>
            <person name="Mueller R.-W."/>
            <person name="Bruemmer F."/>
            <person name="Labrenz M."/>
            <person name="Spormann A.M."/>
            <person name="Op den Camp H."/>
            <person name="Overmann J."/>
            <person name="Amann R."/>
            <person name="Jetten M.S.M."/>
            <person name="Mascher T."/>
            <person name="Medema M.H."/>
            <person name="Devos D.P."/>
            <person name="Kaster A.-K."/>
            <person name="Ovreas L."/>
            <person name="Rohde M."/>
            <person name="Galperin M.Y."/>
            <person name="Jogler C."/>
        </authorList>
    </citation>
    <scope>NUCLEOTIDE SEQUENCE [LARGE SCALE GENOMIC DNA]</scope>
    <source>
        <strain evidence="2 3">ElP</strain>
    </source>
</reference>
<keyword evidence="3" id="KW-1185">Reference proteome</keyword>
<evidence type="ECO:0000313" key="2">
    <source>
        <dbReference type="EMBL" id="QDV36858.1"/>
    </source>
</evidence>
<feature type="transmembrane region" description="Helical" evidence="1">
    <location>
        <begin position="118"/>
        <end position="139"/>
    </location>
</feature>
<sequence>MDQDRRDGLARAILISLAIFLGAVEFFGGLVVASGAASGGYSPLAGPGDWAAWAMIFLFSGPLALLPASLVALRSPRVGGALLLIAAVVSAIAAAKLMTTPPEAWSGGPGRLAHAFRWSLALILPVSAPMLFLGAFLIWDSGGQSTTGGTTRSSPTRSP</sequence>
<dbReference type="Proteomes" id="UP000317835">
    <property type="component" value="Chromosome"/>
</dbReference>